<accession>A0ABP7GRM7</accession>
<reference evidence="2" key="1">
    <citation type="journal article" date="2019" name="Int. J. Syst. Evol. Microbiol.">
        <title>The Global Catalogue of Microorganisms (GCM) 10K type strain sequencing project: providing services to taxonomists for standard genome sequencing and annotation.</title>
        <authorList>
            <consortium name="The Broad Institute Genomics Platform"/>
            <consortium name="The Broad Institute Genome Sequencing Center for Infectious Disease"/>
            <person name="Wu L."/>
            <person name="Ma J."/>
        </authorList>
    </citation>
    <scope>NUCLEOTIDE SEQUENCE [LARGE SCALE GENOMIC DNA]</scope>
    <source>
        <strain evidence="2">JCM 17525</strain>
    </source>
</reference>
<dbReference type="RefSeq" id="WP_344726261.1">
    <property type="nucleotide sequence ID" value="NZ_BAABBI010000001.1"/>
</dbReference>
<protein>
    <recommendedName>
        <fullName evidence="3">GAF domain-containing protein</fullName>
    </recommendedName>
</protein>
<evidence type="ECO:0000313" key="2">
    <source>
        <dbReference type="Proteomes" id="UP001501456"/>
    </source>
</evidence>
<name>A0ABP7GRM7_9FLAO</name>
<comment type="caution">
    <text evidence="1">The sequence shown here is derived from an EMBL/GenBank/DDBJ whole genome shotgun (WGS) entry which is preliminary data.</text>
</comment>
<gene>
    <name evidence="1" type="ORF">GCM10022271_02610</name>
</gene>
<dbReference type="Gene3D" id="3.30.450.40">
    <property type="match status" value="1"/>
</dbReference>
<sequence length="795" mass="92010">MKGLNGNLESPFTLKISFNKLLEQYEELANSEDTFLSAKSKRVLKTAEAYPELRQGFTNLEVLKERENEIKLLLQDSFSPVLTKNEIKTASMPFHDIIFNESERFKKIISDAGDDFKLTINNLPEDYLYIAACTIILNIKYGYDLNFKRPFFYEIPGADGIMRYYKILYNADFTEIEATSKAPKITQNDVDELLDNFDNIEMWKQKFPPNTYVFSGFVISNIFNVTDDHAISTIKSNLIAEGKRKDENFIENFQSIFKSFLNIPDIKVGFLVYNKDDQTFDRVYGEGMCSFLLHDIDSNSCVDVFCEWSYNKLLKENKPVSISNVDNAFKQSSSACTPQINALHEQGIKSAIFAPIANDEGLMGILELVSNVPKALNSINANKLVDVMPYIVAAVERSKNEQENLIEAIIQQECTSIHPSVHWRFKQAAQLFIKENIFQNKNTAFSKISFKDVYPLFGQIDVKGSSEARNLATQKDLSLQLSYAEKIIDKALKEKKMPVYEQIMFQVETFKEQLKSGIKVDSEHQITTFLKHEVGPLFDLLLKSESSLKDEIKDYLSKLDDDLDVIYHYRSSYDNTIKLINKNMSTLLDTRQIDAQNMYPHFFERFKTDGVEHNMYIGESITREDNFNMIYLYNLRLWQIQVMCEMENAYYSNQQLYPISLDVASMILVFNQPLSIRFRMDEKQFDVDGTYNARYEVVKKRVDKAFVKGTDERVTEKGKLSIVYSQSEDEDEYLRYIEFFQAKKLLGDDVQIVELEDLQGVTGLKALKVSILYQHEKADENEFYTYDDLMQAIKN</sequence>
<dbReference type="InterPro" id="IPR029016">
    <property type="entry name" value="GAF-like_dom_sf"/>
</dbReference>
<keyword evidence="2" id="KW-1185">Reference proteome</keyword>
<dbReference type="Proteomes" id="UP001501456">
    <property type="component" value="Unassembled WGS sequence"/>
</dbReference>
<organism evidence="1 2">
    <name type="scientific">Corallibacter vietnamensis</name>
    <dbReference type="NCBI Taxonomy" id="904130"/>
    <lineage>
        <taxon>Bacteria</taxon>
        <taxon>Pseudomonadati</taxon>
        <taxon>Bacteroidota</taxon>
        <taxon>Flavobacteriia</taxon>
        <taxon>Flavobacteriales</taxon>
        <taxon>Flavobacteriaceae</taxon>
        <taxon>Corallibacter</taxon>
    </lineage>
</organism>
<evidence type="ECO:0008006" key="3">
    <source>
        <dbReference type="Google" id="ProtNLM"/>
    </source>
</evidence>
<proteinExistence type="predicted"/>
<dbReference type="SUPFAM" id="SSF55781">
    <property type="entry name" value="GAF domain-like"/>
    <property type="match status" value="1"/>
</dbReference>
<evidence type="ECO:0000313" key="1">
    <source>
        <dbReference type="EMBL" id="GAA3774027.1"/>
    </source>
</evidence>
<dbReference type="EMBL" id="BAABBI010000001">
    <property type="protein sequence ID" value="GAA3774027.1"/>
    <property type="molecule type" value="Genomic_DNA"/>
</dbReference>